<evidence type="ECO:0000256" key="3">
    <source>
        <dbReference type="ARBA" id="ARBA00022692"/>
    </source>
</evidence>
<evidence type="ECO:0000313" key="11">
    <source>
        <dbReference type="WBParaSite" id="MBELARI_LOCUS882"/>
    </source>
</evidence>
<keyword evidence="4 9" id="KW-1133">Transmembrane helix</keyword>
<evidence type="ECO:0000256" key="5">
    <source>
        <dbReference type="ARBA" id="ARBA00023136"/>
    </source>
</evidence>
<feature type="transmembrane region" description="Helical" evidence="9">
    <location>
        <begin position="392"/>
        <end position="411"/>
    </location>
</feature>
<dbReference type="GO" id="GO:0016020">
    <property type="term" value="C:membrane"/>
    <property type="evidence" value="ECO:0007669"/>
    <property type="project" value="UniProtKB-SubCell"/>
</dbReference>
<feature type="transmembrane region" description="Helical" evidence="9">
    <location>
        <begin position="34"/>
        <end position="53"/>
    </location>
</feature>
<comment type="similarity">
    <text evidence="2">Belongs to the unc-93 family.</text>
</comment>
<evidence type="ECO:0000256" key="9">
    <source>
        <dbReference type="SAM" id="Phobius"/>
    </source>
</evidence>
<dbReference type="Gene3D" id="1.20.1250.20">
    <property type="entry name" value="MFS general substrate transporter like domains"/>
    <property type="match status" value="1"/>
</dbReference>
<dbReference type="InterPro" id="IPR010291">
    <property type="entry name" value="Ion_channel_UNC-93"/>
</dbReference>
<keyword evidence="3 9" id="KW-0812">Transmembrane</keyword>
<keyword evidence="10" id="KW-1185">Reference proteome</keyword>
<accession>A0AAF3FNQ5</accession>
<evidence type="ECO:0000256" key="2">
    <source>
        <dbReference type="ARBA" id="ARBA00009172"/>
    </source>
</evidence>
<evidence type="ECO:0000256" key="6">
    <source>
        <dbReference type="ARBA" id="ARBA00023180"/>
    </source>
</evidence>
<dbReference type="InterPro" id="IPR051617">
    <property type="entry name" value="UNC-93-like_regulator"/>
</dbReference>
<feature type="transmembrane region" description="Helical" evidence="9">
    <location>
        <begin position="86"/>
        <end position="106"/>
    </location>
</feature>
<comment type="subcellular location">
    <subcellularLocation>
        <location evidence="1">Membrane</location>
        <topology evidence="1">Multi-pass membrane protein</topology>
    </subcellularLocation>
</comment>
<feature type="transmembrane region" description="Helical" evidence="9">
    <location>
        <begin position="331"/>
        <end position="355"/>
    </location>
</feature>
<keyword evidence="6" id="KW-0325">Glycoprotein</keyword>
<feature type="transmembrane region" description="Helical" evidence="9">
    <location>
        <begin position="257"/>
        <end position="280"/>
    </location>
</feature>
<organism evidence="10 11">
    <name type="scientific">Mesorhabditis belari</name>
    <dbReference type="NCBI Taxonomy" id="2138241"/>
    <lineage>
        <taxon>Eukaryota</taxon>
        <taxon>Metazoa</taxon>
        <taxon>Ecdysozoa</taxon>
        <taxon>Nematoda</taxon>
        <taxon>Chromadorea</taxon>
        <taxon>Rhabditida</taxon>
        <taxon>Rhabditina</taxon>
        <taxon>Rhabditomorpha</taxon>
        <taxon>Rhabditoidea</taxon>
        <taxon>Rhabditidae</taxon>
        <taxon>Mesorhabditinae</taxon>
        <taxon>Mesorhabditis</taxon>
    </lineage>
</organism>
<proteinExistence type="inferred from homology"/>
<dbReference type="PANTHER" id="PTHR23294:SF0">
    <property type="entry name" value="UNC93-LIKE PROTEIN MFSD11"/>
    <property type="match status" value="1"/>
</dbReference>
<dbReference type="Pfam" id="PF05978">
    <property type="entry name" value="UNC-93"/>
    <property type="match status" value="1"/>
</dbReference>
<feature type="transmembrane region" description="Helical" evidence="9">
    <location>
        <begin position="127"/>
        <end position="147"/>
    </location>
</feature>
<keyword evidence="5 9" id="KW-0472">Membrane</keyword>
<dbReference type="PANTHER" id="PTHR23294">
    <property type="entry name" value="ET TRANSLATION PRODUCT-RELATED"/>
    <property type="match status" value="1"/>
</dbReference>
<feature type="transmembrane region" description="Helical" evidence="9">
    <location>
        <begin position="292"/>
        <end position="311"/>
    </location>
</feature>
<evidence type="ECO:0000256" key="7">
    <source>
        <dbReference type="ARBA" id="ARBA00040302"/>
    </source>
</evidence>
<reference evidence="11" key="1">
    <citation type="submission" date="2024-02" db="UniProtKB">
        <authorList>
            <consortium name="WormBaseParasite"/>
        </authorList>
    </citation>
    <scope>IDENTIFICATION</scope>
</reference>
<evidence type="ECO:0000256" key="1">
    <source>
        <dbReference type="ARBA" id="ARBA00004141"/>
    </source>
</evidence>
<dbReference type="WBParaSite" id="MBELARI_LOCUS882">
    <property type="protein sequence ID" value="MBELARI_LOCUS882"/>
    <property type="gene ID" value="MBELARI_LOCUS882"/>
</dbReference>
<evidence type="ECO:0000256" key="8">
    <source>
        <dbReference type="ARBA" id="ARBA00041910"/>
    </source>
</evidence>
<feature type="transmembrane region" description="Helical" evidence="9">
    <location>
        <begin position="214"/>
        <end position="237"/>
    </location>
</feature>
<sequence length="448" mass="49756">MMLTFIASMCHSFIAETVTENRNKDNPSAISKHAGYYSACMLYAASLISNVVAPPLVYVLGLRFSLFLGAFFYAIYMSAFFHLTSWYLYSGAIADGLVSGLMWTAVGQYMTLNSNERTVGRNSSLMYMIIMSGTLWGGVFLVVMFGSKSDRDISLSTQYILYSVFTAVSLLGGLIFLMLPNPPEDRNEKKKLDDDQPRNHWGEVLEELYKSARLVITFDFLLIAIPSAFTGIELSFWVGVYPTSLSFTKSFSMNTNVMIALNCISVGLGELLGGLIFGVFGKKQTSVGRYPFMWLGTALSIVAYIAIWLNIPGPASFEETYEISVIHPNIALALICGFLLGFFDCCINSMIYPYISVQFEGQTKQAFALSKFFHSALSAVCLFYGSVFSIQVQLSILLVGTIISSISYTYGERRYHAKQRRFILESESSGRPLAQTISSISSDSFHKL</sequence>
<feature type="transmembrane region" description="Helical" evidence="9">
    <location>
        <begin position="367"/>
        <end position="386"/>
    </location>
</feature>
<evidence type="ECO:0000313" key="10">
    <source>
        <dbReference type="Proteomes" id="UP000887575"/>
    </source>
</evidence>
<feature type="transmembrane region" description="Helical" evidence="9">
    <location>
        <begin position="60"/>
        <end position="80"/>
    </location>
</feature>
<feature type="transmembrane region" description="Helical" evidence="9">
    <location>
        <begin position="159"/>
        <end position="179"/>
    </location>
</feature>
<evidence type="ECO:0000256" key="4">
    <source>
        <dbReference type="ARBA" id="ARBA00022989"/>
    </source>
</evidence>
<dbReference type="SUPFAM" id="SSF103473">
    <property type="entry name" value="MFS general substrate transporter"/>
    <property type="match status" value="1"/>
</dbReference>
<dbReference type="AlphaFoldDB" id="A0AAF3FNQ5"/>
<protein>
    <recommendedName>
        <fullName evidence="7">UNC93-like protein MFSD11</fullName>
    </recommendedName>
    <alternativeName>
        <fullName evidence="8">Major facilitator superfamily domain-containing protein 11</fullName>
    </alternativeName>
</protein>
<dbReference type="InterPro" id="IPR036259">
    <property type="entry name" value="MFS_trans_sf"/>
</dbReference>
<name>A0AAF3FNQ5_9BILA</name>
<dbReference type="Proteomes" id="UP000887575">
    <property type="component" value="Unassembled WGS sequence"/>
</dbReference>